<accession>A0A857GMH8</accession>
<keyword evidence="10 15" id="KW-0238">DNA-binding</keyword>
<dbReference type="SUPFAM" id="SSF52540">
    <property type="entry name" value="P-loop containing nucleoside triphosphate hydrolases"/>
    <property type="match status" value="1"/>
</dbReference>
<name>A0A857GMH8_9GAMM</name>
<reference evidence="19 20" key="1">
    <citation type="submission" date="2017-10" db="EMBL/GenBank/DDBJ databases">
        <title>Coral associated bacteria.</title>
        <authorList>
            <person name="Wang X."/>
        </authorList>
    </citation>
    <scope>NUCLEOTIDE SEQUENCE [LARGE SCALE GENOMIC DNA]</scope>
    <source>
        <strain evidence="19 20">SCSIO 43005</strain>
    </source>
</reference>
<dbReference type="Gene3D" id="1.10.3170.10">
    <property type="entry name" value="Recbcd, chain B, domain 2"/>
    <property type="match status" value="1"/>
</dbReference>
<evidence type="ECO:0000256" key="13">
    <source>
        <dbReference type="ARBA" id="ARBA00034617"/>
    </source>
</evidence>
<dbReference type="CDD" id="cd22352">
    <property type="entry name" value="RecB_C-like"/>
    <property type="match status" value="1"/>
</dbReference>
<dbReference type="InterPro" id="IPR027417">
    <property type="entry name" value="P-loop_NTPase"/>
</dbReference>
<feature type="domain" description="UvrD-like helicase ATP-binding" evidence="17">
    <location>
        <begin position="1"/>
        <end position="464"/>
    </location>
</feature>
<evidence type="ECO:0000256" key="6">
    <source>
        <dbReference type="ARBA" id="ARBA00022806"/>
    </source>
</evidence>
<dbReference type="Proteomes" id="UP000463949">
    <property type="component" value="Chromosome"/>
</dbReference>
<dbReference type="GO" id="GO:0008854">
    <property type="term" value="F:exodeoxyribonuclease V activity"/>
    <property type="evidence" value="ECO:0007669"/>
    <property type="project" value="UniProtKB-EC"/>
</dbReference>
<dbReference type="InterPro" id="IPR011604">
    <property type="entry name" value="PDDEXK-like_dom_sf"/>
</dbReference>
<protein>
    <recommendedName>
        <fullName evidence="15">RecBCD enzyme subunit RecB</fullName>
        <ecNumber evidence="15">3.1.11.5</ecNumber>
        <ecNumber evidence="15">5.6.2.4</ecNumber>
    </recommendedName>
    <alternativeName>
        <fullName evidence="15">DNA 3'-5' helicase subunit RecB</fullName>
    </alternativeName>
    <alternativeName>
        <fullName evidence="15">Exonuclease V subunit RecB</fullName>
        <shortName evidence="15">ExoV subunit RecB</shortName>
    </alternativeName>
    <alternativeName>
        <fullName evidence="15">Helicase/nuclease RecBCD subunit RecB</fullName>
    </alternativeName>
</protein>
<feature type="domain" description="UvrD-like helicase C-terminal" evidence="18">
    <location>
        <begin position="502"/>
        <end position="775"/>
    </location>
</feature>
<dbReference type="GO" id="GO:0009338">
    <property type="term" value="C:exodeoxyribonuclease V complex"/>
    <property type="evidence" value="ECO:0007669"/>
    <property type="project" value="TreeGrafter"/>
</dbReference>
<dbReference type="GO" id="GO:0000287">
    <property type="term" value="F:magnesium ion binding"/>
    <property type="evidence" value="ECO:0007669"/>
    <property type="project" value="UniProtKB-UniRule"/>
</dbReference>
<comment type="function">
    <text evidence="15">A helicase/nuclease that prepares dsDNA breaks (DSB) for recombinational DNA repair. Binds to DSBs and unwinds DNA via a highly rapid and processive ATP-dependent bidirectional helicase activity. Unwinds dsDNA until it encounters a Chi (crossover hotspot instigator) sequence from the 3' direction. Cuts ssDNA a few nucleotides 3' to the Chi site. The properties and activities of the enzyme are changed at Chi. The Chi-altered holoenzyme produces a long 3'-ssDNA overhang and facilitates RecA-binding to the ssDNA for homologous DNA recombination and repair. Holoenzyme degrades any linearized DNA that is unable to undergo homologous recombination. In the holoenzyme this subunit contributes ATPase, 3'-5' helicase, exonuclease activity and loads RecA onto ssDNA.</text>
</comment>
<evidence type="ECO:0000256" key="16">
    <source>
        <dbReference type="PROSITE-ProRule" id="PRU00560"/>
    </source>
</evidence>
<feature type="region of interest" description="Nuclease activity, interacts with RecD and RecA" evidence="15">
    <location>
        <begin position="923"/>
        <end position="1224"/>
    </location>
</feature>
<evidence type="ECO:0000256" key="2">
    <source>
        <dbReference type="ARBA" id="ARBA00022723"/>
    </source>
</evidence>
<comment type="catalytic activity">
    <reaction evidence="13 15">
        <text>Couples ATP hydrolysis with the unwinding of duplex DNA by translocating in the 3'-5' direction.</text>
        <dbReference type="EC" id="5.6.2.4"/>
    </reaction>
</comment>
<evidence type="ECO:0000256" key="5">
    <source>
        <dbReference type="ARBA" id="ARBA00022801"/>
    </source>
</evidence>
<dbReference type="InterPro" id="IPR014016">
    <property type="entry name" value="UvrD-like_ATP-bd"/>
</dbReference>
<dbReference type="Pfam" id="PF12705">
    <property type="entry name" value="PDDEXK_1"/>
    <property type="match status" value="1"/>
</dbReference>
<feature type="active site" description="For nuclease activity" evidence="15">
    <location>
        <position position="1121"/>
    </location>
</feature>
<keyword evidence="12 15" id="KW-0413">Isomerase</keyword>
<evidence type="ECO:0000256" key="15">
    <source>
        <dbReference type="HAMAP-Rule" id="MF_01485"/>
    </source>
</evidence>
<dbReference type="EMBL" id="CP024621">
    <property type="protein sequence ID" value="QHD50538.1"/>
    <property type="molecule type" value="Genomic_DNA"/>
</dbReference>
<comment type="domain">
    <text evidence="15">The N-terminal DNA-binding domain is a ssDNA-dependent ATPase and has ATP-dependent 3'-5' helicase function. This domain interacts with RecC.</text>
</comment>
<dbReference type="SUPFAM" id="SSF52980">
    <property type="entry name" value="Restriction endonuclease-like"/>
    <property type="match status" value="1"/>
</dbReference>
<comment type="subunit">
    <text evidence="15">Heterotrimer of RecB, RecC and RecD. All subunits contribute to DNA-binding. Interacts with RecA.</text>
</comment>
<feature type="binding site" evidence="15">
    <location>
        <position position="1108"/>
    </location>
    <ligand>
        <name>Mg(2+)</name>
        <dbReference type="ChEBI" id="CHEBI:18420"/>
    </ligand>
</feature>
<evidence type="ECO:0000256" key="8">
    <source>
        <dbReference type="ARBA" id="ARBA00022840"/>
    </source>
</evidence>
<keyword evidence="7 15" id="KW-0269">Exonuclease</keyword>
<dbReference type="InterPro" id="IPR011335">
    <property type="entry name" value="Restrct_endonuc-II-like"/>
</dbReference>
<feature type="binding site" evidence="15">
    <location>
        <position position="988"/>
    </location>
    <ligand>
        <name>Mg(2+)</name>
        <dbReference type="ChEBI" id="CHEBI:18420"/>
    </ligand>
</feature>
<dbReference type="GO" id="GO:0003677">
    <property type="term" value="F:DNA binding"/>
    <property type="evidence" value="ECO:0007669"/>
    <property type="project" value="UniProtKB-UniRule"/>
</dbReference>
<comment type="cofactor">
    <cofactor evidence="15">
        <name>Mg(2+)</name>
        <dbReference type="ChEBI" id="CHEBI:18420"/>
    </cofactor>
    <text evidence="15">Binds 1 Mg(2+) ion per subunit.</text>
</comment>
<dbReference type="InterPro" id="IPR004586">
    <property type="entry name" value="RecB"/>
</dbReference>
<dbReference type="KEGG" id="hmd:CTT34_13010"/>
<dbReference type="EC" id="3.1.11.5" evidence="15"/>
<keyword evidence="3 15" id="KW-0547">Nucleotide-binding</keyword>
<dbReference type="Pfam" id="PF13361">
    <property type="entry name" value="UvrD_C"/>
    <property type="match status" value="1"/>
</dbReference>
<comment type="catalytic activity">
    <reaction evidence="14 15">
        <text>ATP + H2O = ADP + phosphate + H(+)</text>
        <dbReference type="Rhea" id="RHEA:13065"/>
        <dbReference type="ChEBI" id="CHEBI:15377"/>
        <dbReference type="ChEBI" id="CHEBI:15378"/>
        <dbReference type="ChEBI" id="CHEBI:30616"/>
        <dbReference type="ChEBI" id="CHEBI:43474"/>
        <dbReference type="ChEBI" id="CHEBI:456216"/>
        <dbReference type="EC" id="5.6.2.4"/>
    </reaction>
</comment>
<evidence type="ECO:0000259" key="17">
    <source>
        <dbReference type="PROSITE" id="PS51198"/>
    </source>
</evidence>
<evidence type="ECO:0000313" key="20">
    <source>
        <dbReference type="Proteomes" id="UP000463949"/>
    </source>
</evidence>
<comment type="catalytic activity">
    <reaction evidence="15">
        <text>Exonucleolytic cleavage (in the presence of ATP) in either 5'- to 3'- or 3'- to 5'-direction to yield 5'-phosphooligonucleotides.</text>
        <dbReference type="EC" id="3.1.11.5"/>
    </reaction>
</comment>
<dbReference type="PROSITE" id="PS51217">
    <property type="entry name" value="UVRD_HELICASE_CTER"/>
    <property type="match status" value="1"/>
</dbReference>
<keyword evidence="1 15" id="KW-0540">Nuclease</keyword>
<keyword evidence="6 15" id="KW-0347">Helicase</keyword>
<dbReference type="InterPro" id="IPR038726">
    <property type="entry name" value="PDDEXK_AddAB-type"/>
</dbReference>
<evidence type="ECO:0000256" key="3">
    <source>
        <dbReference type="ARBA" id="ARBA00022741"/>
    </source>
</evidence>
<keyword evidence="11 15" id="KW-0234">DNA repair</keyword>
<evidence type="ECO:0000256" key="7">
    <source>
        <dbReference type="ARBA" id="ARBA00022839"/>
    </source>
</evidence>
<keyword evidence="8 15" id="KW-0067">ATP-binding</keyword>
<dbReference type="Gene3D" id="3.90.320.10">
    <property type="match status" value="1"/>
</dbReference>
<dbReference type="RefSeq" id="WP_159342802.1">
    <property type="nucleotide sequence ID" value="NZ_CP024621.1"/>
</dbReference>
<dbReference type="Gene3D" id="1.10.486.10">
    <property type="entry name" value="PCRA, domain 4"/>
    <property type="match status" value="1"/>
</dbReference>
<dbReference type="InterPro" id="IPR014017">
    <property type="entry name" value="DNA_helicase_UvrD-like_C"/>
</dbReference>
<feature type="binding site" evidence="15">
    <location>
        <position position="1121"/>
    </location>
    <ligand>
        <name>Mg(2+)</name>
        <dbReference type="ChEBI" id="CHEBI:18420"/>
    </ligand>
</feature>
<gene>
    <name evidence="15 19" type="primary">recB</name>
    <name evidence="19" type="ORF">CTT34_13010</name>
</gene>
<keyword evidence="2 15" id="KW-0479">Metal-binding</keyword>
<evidence type="ECO:0000313" key="19">
    <source>
        <dbReference type="EMBL" id="QHD50538.1"/>
    </source>
</evidence>
<evidence type="ECO:0000256" key="11">
    <source>
        <dbReference type="ARBA" id="ARBA00023204"/>
    </source>
</evidence>
<dbReference type="GO" id="GO:0043138">
    <property type="term" value="F:3'-5' DNA helicase activity"/>
    <property type="evidence" value="ECO:0007669"/>
    <property type="project" value="UniProtKB-UniRule"/>
</dbReference>
<evidence type="ECO:0000256" key="10">
    <source>
        <dbReference type="ARBA" id="ARBA00023125"/>
    </source>
</evidence>
<evidence type="ECO:0000256" key="14">
    <source>
        <dbReference type="ARBA" id="ARBA00048988"/>
    </source>
</evidence>
<dbReference type="HAMAP" id="MF_01485">
    <property type="entry name" value="RecB"/>
    <property type="match status" value="1"/>
</dbReference>
<evidence type="ECO:0000259" key="18">
    <source>
        <dbReference type="PROSITE" id="PS51217"/>
    </source>
</evidence>
<organism evidence="19 20">
    <name type="scientific">Vreelandella aquamarina</name>
    <dbReference type="NCBI Taxonomy" id="77097"/>
    <lineage>
        <taxon>Bacteria</taxon>
        <taxon>Pseudomonadati</taxon>
        <taxon>Pseudomonadota</taxon>
        <taxon>Gammaproteobacteria</taxon>
        <taxon>Oceanospirillales</taxon>
        <taxon>Halomonadaceae</taxon>
        <taxon>Vreelandella</taxon>
    </lineage>
</organism>
<feature type="binding site" evidence="16">
    <location>
        <begin position="22"/>
        <end position="29"/>
    </location>
    <ligand>
        <name>ATP</name>
        <dbReference type="ChEBI" id="CHEBI:30616"/>
    </ligand>
</feature>
<feature type="region of interest" description="DNA-binding and helicase activity, interacts with RecC" evidence="15">
    <location>
        <begin position="1"/>
        <end position="876"/>
    </location>
</feature>
<evidence type="ECO:0000256" key="9">
    <source>
        <dbReference type="ARBA" id="ARBA00022842"/>
    </source>
</evidence>
<evidence type="ECO:0000256" key="1">
    <source>
        <dbReference type="ARBA" id="ARBA00022722"/>
    </source>
</evidence>
<dbReference type="GO" id="GO:0005829">
    <property type="term" value="C:cytosol"/>
    <property type="evidence" value="ECO:0007669"/>
    <property type="project" value="TreeGrafter"/>
</dbReference>
<dbReference type="GO" id="GO:0000724">
    <property type="term" value="P:double-strand break repair via homologous recombination"/>
    <property type="evidence" value="ECO:0007669"/>
    <property type="project" value="UniProtKB-UniRule"/>
</dbReference>
<keyword evidence="5 15" id="KW-0378">Hydrolase</keyword>
<evidence type="ECO:0000256" key="12">
    <source>
        <dbReference type="ARBA" id="ARBA00023235"/>
    </source>
</evidence>
<dbReference type="GO" id="GO:0005524">
    <property type="term" value="F:ATP binding"/>
    <property type="evidence" value="ECO:0007669"/>
    <property type="project" value="UniProtKB-UniRule"/>
</dbReference>
<dbReference type="AlphaFoldDB" id="A0A857GMH8"/>
<keyword evidence="9 15" id="KW-0460">Magnesium</keyword>
<sequence length="1224" mass="136171">MSQPAPLNPLTLPLHGSRLIEASAGTGKTFTIALLYVRLVLGGQHSEDDTAFVRPLTPPEILVVTFTNAATQELRERIRHRLVEAAAVFRHQGEDSLLLALRSQYPEATWPACARRLELAAEWMDEAAVSTIHSWCYRMLREHAFDSGSLFSLNLENDQQELEQEVVRDYWRTFYYPLDAEALGSITGYWKSPDQLHGQVRKLLAESEALGSPRPAPEQTLSAAQAERSARLAELKAPWPAWLDDLVPALEDAAKRKAFKGQSFNAKSRANWLGALREWCDSDATRPALTDAAWKRLTPDGMAEIWKVGAPPCPAAWEALAELPAALNALPEPRNDLLIHAVQWCKVRLEREQERRAEMGPNDLLTHLDRALQGPNKEALAAQILRQFPVALIDEFQDTDPIQYRIFNAVYEVAKPRRDAAMLLIGDPKQAIYAFRGADIFTYLKAREDTAGRHVTLGTNYRSSRAMVEAVNHCFRYADEHPAGAFLFREEGGDNPLPFLPVDAKGRSEQLVHQGQPLPAMTLWPLAADEPLSKTAYQTEMAERCASYMAELLSAGQQGESGFQTDDALTPLKPSDMAVLVNGLQEARAIRLALASRGVKSVYLSDHDKVFSSPMAAQVERWLRACAEPLASSRQAEAHLRAALATPVLGLSLAELDHLQQNELAWEERVEQFSHYHRLWQRQGVLPLVRRMMVDFDIPARLLAEFEEGERLLTDLLHLGELLQQASAELDGEHALIRFLFDAIAEPESHGDSHKLRLESDADLVKVVTIHKSKGLEYPLVFLPFIANHRPVKAEDVPLRWHDGEGNLQLSLEADDAILATADRERLGEDLRKLYVALTRARHATWLGLAPLKGLENSALGYLLKGGNALSPEALNNALDELVEGSEIQIHQPPAPTAERVAQVEQSSALGHARTPMRPAKEHWWIASYSALRLSGTLTAPVLPPLEPTTAQEATAFEVLDEPRDLSQPEAYHLHKFPRGPGPGTFLHGLLEWAGKQGFDTAANDMDALNDMLWRRVQLRGWQAWQEPLAGWLSALLTTPLPLAAPTPQSVALNELESYQVELEFWFAAKRVNTQAIDALVSKHLLPGVERPALDADTLNGMLKGFIDLAFEHQGRFYVLDWKSNYLGPNDSAYEPEALRHALLAKRYDLQAALYLLAMHRLLKARLPDYDPHQHLGGSMTVFLRGSRSPGRGVVGEPAPVELIEALDSLFAGEPHATQQEATA</sequence>
<evidence type="ECO:0000256" key="4">
    <source>
        <dbReference type="ARBA" id="ARBA00022763"/>
    </source>
</evidence>
<comment type="domain">
    <text evidence="15">The C-terminal domain has nuclease activity and interacts with RecD. It interacts with RecA, facilitating its loading onto ssDNA.</text>
</comment>
<proteinExistence type="inferred from homology"/>
<dbReference type="NCBIfam" id="TIGR00609">
    <property type="entry name" value="recB"/>
    <property type="match status" value="1"/>
</dbReference>
<dbReference type="OrthoDB" id="9810135at2"/>
<comment type="similarity">
    <text evidence="15">Belongs to the helicase family. UvrD subfamily.</text>
</comment>
<dbReference type="PROSITE" id="PS51198">
    <property type="entry name" value="UVRD_HELICASE_ATP_BIND"/>
    <property type="match status" value="1"/>
</dbReference>
<dbReference type="PANTHER" id="PTHR11070">
    <property type="entry name" value="UVRD / RECB / PCRA DNA HELICASE FAMILY MEMBER"/>
    <property type="match status" value="1"/>
</dbReference>
<dbReference type="InterPro" id="IPR000212">
    <property type="entry name" value="DNA_helicase_UvrD/REP"/>
</dbReference>
<dbReference type="EC" id="5.6.2.4" evidence="15"/>
<comment type="miscellaneous">
    <text evidence="15">In the RecBCD complex, RecB has a slow 3'-5' helicase, an exonuclease activity and loads RecA onto ssDNA, RecD has a fast 5'-3' helicase activity, while RecC stimulates the ATPase and processivity of the RecB helicase and contributes to recognition of the Chi site.</text>
</comment>
<dbReference type="PANTHER" id="PTHR11070:SF23">
    <property type="entry name" value="RECBCD ENZYME SUBUNIT RECB"/>
    <property type="match status" value="1"/>
</dbReference>
<dbReference type="Pfam" id="PF00580">
    <property type="entry name" value="UvrD-helicase"/>
    <property type="match status" value="1"/>
</dbReference>
<keyword evidence="4 15" id="KW-0227">DNA damage</keyword>
<dbReference type="Gene3D" id="3.40.50.300">
    <property type="entry name" value="P-loop containing nucleotide triphosphate hydrolases"/>
    <property type="match status" value="2"/>
</dbReference>